<gene>
    <name evidence="1" type="ORF">M9Y10_018830</name>
</gene>
<reference evidence="1 2" key="1">
    <citation type="submission" date="2024-04" db="EMBL/GenBank/DDBJ databases">
        <title>Tritrichomonas musculus Genome.</title>
        <authorList>
            <person name="Alves-Ferreira E."/>
            <person name="Grigg M."/>
            <person name="Lorenzi H."/>
            <person name="Galac M."/>
        </authorList>
    </citation>
    <scope>NUCLEOTIDE SEQUENCE [LARGE SCALE GENOMIC DNA]</scope>
    <source>
        <strain evidence="1 2">EAF2021</strain>
    </source>
</reference>
<protein>
    <submittedName>
        <fullName evidence="1">Uncharacterized protein</fullName>
    </submittedName>
</protein>
<evidence type="ECO:0000313" key="1">
    <source>
        <dbReference type="EMBL" id="KAK8847798.1"/>
    </source>
</evidence>
<keyword evidence="2" id="KW-1185">Reference proteome</keyword>
<sequence>MTYVDHPEKRQKHPHYEHRTIKLDRKDNDFTSKKFHKVRKVSTHKKLLKSLGRIGMCLNERDTSSIPVGDLDKVCFILINDYDDDDDYDLGVGPLNDGYLTGLKHHRFGFKVFYLYNPKSSQYISFLGFFVKYTQVALTVFYTGRDDNRSAIHGIQFNDGSISSTDVGNTIAENCNGKCKGIFITDTTGGGSVFDINAFCNNGNITSNFISFYIRKTVVPDSKEGKRSHGIFTYYFSKFISECPNITPRRLAERMNASLRRFEEMMTYEVTDVKTSEEPLFK</sequence>
<name>A0ABR2HIU3_9EUKA</name>
<accession>A0ABR2HIU3</accession>
<comment type="caution">
    <text evidence="1">The sequence shown here is derived from an EMBL/GenBank/DDBJ whole genome shotgun (WGS) entry which is preliminary data.</text>
</comment>
<dbReference type="Proteomes" id="UP001470230">
    <property type="component" value="Unassembled WGS sequence"/>
</dbReference>
<evidence type="ECO:0000313" key="2">
    <source>
        <dbReference type="Proteomes" id="UP001470230"/>
    </source>
</evidence>
<proteinExistence type="predicted"/>
<organism evidence="1 2">
    <name type="scientific">Tritrichomonas musculus</name>
    <dbReference type="NCBI Taxonomy" id="1915356"/>
    <lineage>
        <taxon>Eukaryota</taxon>
        <taxon>Metamonada</taxon>
        <taxon>Parabasalia</taxon>
        <taxon>Tritrichomonadida</taxon>
        <taxon>Tritrichomonadidae</taxon>
        <taxon>Tritrichomonas</taxon>
    </lineage>
</organism>
<dbReference type="EMBL" id="JAPFFF010000027">
    <property type="protein sequence ID" value="KAK8847798.1"/>
    <property type="molecule type" value="Genomic_DNA"/>
</dbReference>